<keyword evidence="8" id="KW-0119">Carbohydrate metabolism</keyword>
<dbReference type="InterPro" id="IPR002594">
    <property type="entry name" value="GH12"/>
</dbReference>
<feature type="chain" id="PRO_5017195434" description="xyloglucan-specific endo-beta-1,4-glucanase" evidence="9">
    <location>
        <begin position="22"/>
        <end position="249"/>
    </location>
</feature>
<evidence type="ECO:0000256" key="1">
    <source>
        <dbReference type="ARBA" id="ARBA00005519"/>
    </source>
</evidence>
<comment type="caution">
    <text evidence="10">The sequence shown here is derived from an EMBL/GenBank/DDBJ whole genome shotgun (WGS) entry which is preliminary data.</text>
</comment>
<dbReference type="PANTHER" id="PTHR34002:SF9">
    <property type="entry name" value="XYLOGLUCAN-SPECIFIC ENDO-BETA-1,4-GLUCANASE A"/>
    <property type="match status" value="1"/>
</dbReference>
<proteinExistence type="inferred from homology"/>
<name>A0A3A2ZL80_9EURO</name>
<evidence type="ECO:0000256" key="6">
    <source>
        <dbReference type="ARBA" id="ARBA00041304"/>
    </source>
</evidence>
<dbReference type="SUPFAM" id="SSF49899">
    <property type="entry name" value="Concanavalin A-like lectins/glucanases"/>
    <property type="match status" value="1"/>
</dbReference>
<dbReference type="Proteomes" id="UP000266188">
    <property type="component" value="Unassembled WGS sequence"/>
</dbReference>
<dbReference type="InterPro" id="IPR013320">
    <property type="entry name" value="ConA-like_dom_sf"/>
</dbReference>
<evidence type="ECO:0000313" key="10">
    <source>
        <dbReference type="EMBL" id="RJE23806.1"/>
    </source>
</evidence>
<dbReference type="GO" id="GO:0000272">
    <property type="term" value="P:polysaccharide catabolic process"/>
    <property type="evidence" value="ECO:0007669"/>
    <property type="project" value="UniProtKB-KW"/>
</dbReference>
<dbReference type="AlphaFoldDB" id="A0A3A2ZL80"/>
<keyword evidence="2 9" id="KW-0732">Signal</keyword>
<evidence type="ECO:0000256" key="8">
    <source>
        <dbReference type="RuleBase" id="RU361163"/>
    </source>
</evidence>
<evidence type="ECO:0000313" key="11">
    <source>
        <dbReference type="Proteomes" id="UP000266188"/>
    </source>
</evidence>
<dbReference type="Pfam" id="PF01670">
    <property type="entry name" value="Glyco_hydro_12"/>
    <property type="match status" value="1"/>
</dbReference>
<comment type="catalytic activity">
    <reaction evidence="4">
        <text>xyloglucan + H2O = xyloglucan oligosaccharides.</text>
        <dbReference type="EC" id="3.2.1.151"/>
    </reaction>
</comment>
<dbReference type="EC" id="3.2.1.151" evidence="5"/>
<feature type="signal peptide" evidence="9">
    <location>
        <begin position="1"/>
        <end position="21"/>
    </location>
</feature>
<dbReference type="PANTHER" id="PTHR34002">
    <property type="entry name" value="BLR1656 PROTEIN"/>
    <property type="match status" value="1"/>
</dbReference>
<sequence length="249" mass="26759">MKLTTLLPLIPLLTTLPTTWASPTKSLTRRADSCEQWATTTTGPYIVYNNLWGQDSATSGKQCTGIDSVSGDTISWHTTWSWEGASSSVKSFANAALQFTPKKLSEVNSLKTGWEWSYTGTSLTANVAYDLFLSSTASGSAEYEIMIWLAALGGAGPISSTGSPIANVNIAGVSWDLYNGMNGDMNVFSFVAGSRAESFEGDLVEFFDYLEKEQNVDKGLFLTDVQAGTEPFTGQDAKLTVKSYVATVA</sequence>
<keyword evidence="3 8" id="KW-0326">Glycosidase</keyword>
<evidence type="ECO:0000256" key="9">
    <source>
        <dbReference type="SAM" id="SignalP"/>
    </source>
</evidence>
<protein>
    <recommendedName>
        <fullName evidence="5">xyloglucan-specific endo-beta-1,4-glucanase</fullName>
        <ecNumber evidence="5">3.2.1.151</ecNumber>
    </recommendedName>
    <alternativeName>
        <fullName evidence="6">Xyloglucanase A</fullName>
    </alternativeName>
    <alternativeName>
        <fullName evidence="7">Xyloglucanendohydrolase A</fullName>
    </alternativeName>
</protein>
<dbReference type="InterPro" id="IPR013319">
    <property type="entry name" value="GH11/12"/>
</dbReference>
<keyword evidence="11" id="KW-1185">Reference proteome</keyword>
<dbReference type="Gene3D" id="2.60.120.180">
    <property type="match status" value="1"/>
</dbReference>
<keyword evidence="8" id="KW-0378">Hydrolase</keyword>
<evidence type="ECO:0000256" key="4">
    <source>
        <dbReference type="ARBA" id="ARBA00037012"/>
    </source>
</evidence>
<dbReference type="STRING" id="2070753.A0A3A2ZL80"/>
<dbReference type="OrthoDB" id="95118at2759"/>
<dbReference type="GO" id="GO:0033946">
    <property type="term" value="F:xyloglucan-specific endo-beta-1,4-glucanase activity"/>
    <property type="evidence" value="ECO:0007669"/>
    <property type="project" value="UniProtKB-EC"/>
</dbReference>
<dbReference type="GO" id="GO:0008810">
    <property type="term" value="F:cellulase activity"/>
    <property type="evidence" value="ECO:0007669"/>
    <property type="project" value="InterPro"/>
</dbReference>
<keyword evidence="8" id="KW-0624">Polysaccharide degradation</keyword>
<reference evidence="11" key="1">
    <citation type="submission" date="2017-02" db="EMBL/GenBank/DDBJ databases">
        <authorList>
            <person name="Tafer H."/>
            <person name="Lopandic K."/>
        </authorList>
    </citation>
    <scope>NUCLEOTIDE SEQUENCE [LARGE SCALE GENOMIC DNA]</scope>
    <source>
        <strain evidence="11">CBS 366.77</strain>
    </source>
</reference>
<evidence type="ECO:0000256" key="2">
    <source>
        <dbReference type="ARBA" id="ARBA00022729"/>
    </source>
</evidence>
<evidence type="ECO:0000256" key="3">
    <source>
        <dbReference type="ARBA" id="ARBA00023295"/>
    </source>
</evidence>
<dbReference type="EMBL" id="MVGC01000104">
    <property type="protein sequence ID" value="RJE23806.1"/>
    <property type="molecule type" value="Genomic_DNA"/>
</dbReference>
<comment type="similarity">
    <text evidence="1 8">Belongs to the glycosyl hydrolase 12 (cellulase H) family.</text>
</comment>
<gene>
    <name evidence="10" type="ORF">PHISCL_03837</name>
</gene>
<accession>A0A3A2ZL80</accession>
<evidence type="ECO:0000256" key="7">
    <source>
        <dbReference type="ARBA" id="ARBA00043018"/>
    </source>
</evidence>
<evidence type="ECO:0000256" key="5">
    <source>
        <dbReference type="ARBA" id="ARBA00038882"/>
    </source>
</evidence>
<organism evidence="10 11">
    <name type="scientific">Aspergillus sclerotialis</name>
    <dbReference type="NCBI Taxonomy" id="2070753"/>
    <lineage>
        <taxon>Eukaryota</taxon>
        <taxon>Fungi</taxon>
        <taxon>Dikarya</taxon>
        <taxon>Ascomycota</taxon>
        <taxon>Pezizomycotina</taxon>
        <taxon>Eurotiomycetes</taxon>
        <taxon>Eurotiomycetidae</taxon>
        <taxon>Eurotiales</taxon>
        <taxon>Aspergillaceae</taxon>
        <taxon>Aspergillus</taxon>
        <taxon>Aspergillus subgen. Polypaecilum</taxon>
    </lineage>
</organism>